<reference evidence="1" key="1">
    <citation type="submission" date="2021-01" db="EMBL/GenBank/DDBJ databases">
        <authorList>
            <person name="Corre E."/>
            <person name="Pelletier E."/>
            <person name="Niang G."/>
            <person name="Scheremetjew M."/>
            <person name="Finn R."/>
            <person name="Kale V."/>
            <person name="Holt S."/>
            <person name="Cochrane G."/>
            <person name="Meng A."/>
            <person name="Brown T."/>
            <person name="Cohen L."/>
        </authorList>
    </citation>
    <scope>NUCLEOTIDE SEQUENCE</scope>
    <source>
        <strain evidence="1">NIES-381</strain>
    </source>
</reference>
<gene>
    <name evidence="1" type="ORF">EGYM00392_LOCUS42847</name>
</gene>
<sequence length="114" mass="12526">MADTKRDGQDTLAQGCLPHPSAYVPFLEAHTGAPSDNTLYPCPDWTIHCKATVGCMLAKMWRQMYACPLHWHGSGPRREHRGTLQELFCGSHGTVTHTYHSDAHGCLILTGPLG</sequence>
<dbReference type="AlphaFoldDB" id="A0A7S1J404"/>
<evidence type="ECO:0000313" key="1">
    <source>
        <dbReference type="EMBL" id="CAD9031705.1"/>
    </source>
</evidence>
<dbReference type="EMBL" id="HBGA01115207">
    <property type="protein sequence ID" value="CAD9031705.1"/>
    <property type="molecule type" value="Transcribed_RNA"/>
</dbReference>
<accession>A0A7S1J404</accession>
<name>A0A7S1J404_9EUGL</name>
<proteinExistence type="predicted"/>
<organism evidence="1">
    <name type="scientific">Eutreptiella gymnastica</name>
    <dbReference type="NCBI Taxonomy" id="73025"/>
    <lineage>
        <taxon>Eukaryota</taxon>
        <taxon>Discoba</taxon>
        <taxon>Euglenozoa</taxon>
        <taxon>Euglenida</taxon>
        <taxon>Spirocuta</taxon>
        <taxon>Euglenophyceae</taxon>
        <taxon>Eutreptiales</taxon>
        <taxon>Eutreptiaceae</taxon>
        <taxon>Eutreptiella</taxon>
    </lineage>
</organism>
<protein>
    <submittedName>
        <fullName evidence="1">Uncharacterized protein</fullName>
    </submittedName>
</protein>